<dbReference type="PIRSF" id="PIRSF006429">
    <property type="entry name" value="GOGAT_lg_2"/>
    <property type="match status" value="1"/>
</dbReference>
<feature type="domain" description="Glutamate synthase" evidence="4">
    <location>
        <begin position="120"/>
        <end position="494"/>
    </location>
</feature>
<dbReference type="InterPro" id="IPR002932">
    <property type="entry name" value="Glu_synthdom"/>
</dbReference>
<comment type="caution">
    <text evidence="5">The sequence shown here is derived from an EMBL/GenBank/DDBJ whole genome shotgun (WGS) entry which is preliminary data.</text>
</comment>
<keyword evidence="3" id="KW-1133">Transmembrane helix</keyword>
<organism evidence="5 6">
    <name type="scientific">Gracilibacillus halophilus YIM-C55.5</name>
    <dbReference type="NCBI Taxonomy" id="1308866"/>
    <lineage>
        <taxon>Bacteria</taxon>
        <taxon>Bacillati</taxon>
        <taxon>Bacillota</taxon>
        <taxon>Bacilli</taxon>
        <taxon>Bacillales</taxon>
        <taxon>Bacillaceae</taxon>
        <taxon>Gracilibacillus</taxon>
    </lineage>
</organism>
<evidence type="ECO:0000256" key="2">
    <source>
        <dbReference type="PIRNR" id="PIRNR006429"/>
    </source>
</evidence>
<dbReference type="PATRIC" id="fig|1308866.3.peg.842"/>
<dbReference type="SUPFAM" id="SSF51395">
    <property type="entry name" value="FMN-linked oxidoreductases"/>
    <property type="match status" value="1"/>
</dbReference>
<evidence type="ECO:0000313" key="6">
    <source>
        <dbReference type="Proteomes" id="UP000012283"/>
    </source>
</evidence>
<keyword evidence="3" id="KW-0472">Membrane</keyword>
<gene>
    <name evidence="5" type="ORF">J416_04146</name>
</gene>
<dbReference type="InterPro" id="IPR013785">
    <property type="entry name" value="Aldolase_TIM"/>
</dbReference>
<dbReference type="GO" id="GO:0006537">
    <property type="term" value="P:glutamate biosynthetic process"/>
    <property type="evidence" value="ECO:0007669"/>
    <property type="project" value="InterPro"/>
</dbReference>
<dbReference type="GO" id="GO:0015930">
    <property type="term" value="F:glutamate synthase activity"/>
    <property type="evidence" value="ECO:0007669"/>
    <property type="project" value="InterPro"/>
</dbReference>
<reference evidence="5 6" key="1">
    <citation type="submission" date="2013-03" db="EMBL/GenBank/DDBJ databases">
        <title>Draft genome sequence of Gracibacillus halophilus YIM-C55.5, a moderately halophilic and thermophilic organism from the Xiaochaidamu salt lake.</title>
        <authorList>
            <person name="Sugumar T."/>
            <person name="Polireddy D.R."/>
            <person name="Antony A."/>
            <person name="Madhava Y.R."/>
            <person name="Sivakumar N."/>
        </authorList>
    </citation>
    <scope>NUCLEOTIDE SEQUENCE [LARGE SCALE GENOMIC DNA]</scope>
    <source>
        <strain evidence="5 6">YIM-C55.5</strain>
    </source>
</reference>
<proteinExistence type="inferred from homology"/>
<dbReference type="EMBL" id="APML01000016">
    <property type="protein sequence ID" value="ENH97725.1"/>
    <property type="molecule type" value="Genomic_DNA"/>
</dbReference>
<dbReference type="eggNOG" id="COG0069">
    <property type="taxonomic scope" value="Bacteria"/>
</dbReference>
<protein>
    <submittedName>
        <fullName evidence="5">Glutamate synthase</fullName>
    </submittedName>
</protein>
<dbReference type="Proteomes" id="UP000012283">
    <property type="component" value="Unassembled WGS sequence"/>
</dbReference>
<dbReference type="PANTHER" id="PTHR43819">
    <property type="entry name" value="ARCHAEAL-TYPE GLUTAMATE SYNTHASE [NADPH]"/>
    <property type="match status" value="1"/>
</dbReference>
<keyword evidence="3" id="KW-0812">Transmembrane</keyword>
<dbReference type="PANTHER" id="PTHR43819:SF1">
    <property type="entry name" value="ARCHAEAL-TYPE GLUTAMATE SYNTHASE [NADPH]"/>
    <property type="match status" value="1"/>
</dbReference>
<dbReference type="Pfam" id="PF01645">
    <property type="entry name" value="Glu_synthase"/>
    <property type="match status" value="1"/>
</dbReference>
<keyword evidence="6" id="KW-1185">Reference proteome</keyword>
<evidence type="ECO:0000313" key="5">
    <source>
        <dbReference type="EMBL" id="ENH97725.1"/>
    </source>
</evidence>
<dbReference type="CDD" id="cd02808">
    <property type="entry name" value="GltS_FMN"/>
    <property type="match status" value="1"/>
</dbReference>
<dbReference type="STRING" id="1308866.J416_04146"/>
<name>N4WTP2_9BACI</name>
<evidence type="ECO:0000256" key="1">
    <source>
        <dbReference type="ARBA" id="ARBA00009716"/>
    </source>
</evidence>
<evidence type="ECO:0000259" key="4">
    <source>
        <dbReference type="Pfam" id="PF01645"/>
    </source>
</evidence>
<comment type="similarity">
    <text evidence="1 2">Belongs to the glutamate synthase family.</text>
</comment>
<evidence type="ECO:0000256" key="3">
    <source>
        <dbReference type="SAM" id="Phobius"/>
    </source>
</evidence>
<sequence>MVVEVASIVLLVIIFILLIIPGAFMLYGFFVDRKQARHAVLKNYPLIGRVRYFLENIGPELRQYLFTEDDTGKPFSRKDYQDIVIPAKYKNRLVGFGSKKDFDQPGYYIKNTMFPKLAEELSVDQTPKISTKIYQIDKEHLFSRQEHRNDQSVSPYLLDQTHEVIIGLKARHPFRVKGLIGMSGMSYGALGDRAITALSVGLGRAQGTWMNTGEGGVSDYHLKGNVDIIMQIGPGLYGVRTESGELSWEEVKHKASIDQVKAFELKLAQGAKTRGGHLEAEKVNEEIARIRNIPAYQSNDSPNRFREFNDVYSMLEFVDHIRDVGGIPVGIKLVVGQEQDVRSLAQAMKETGKMPDFISIDGGEGGTGATYQELTDSVGLPIKSAIPILHRALVEVGVRDQVKIIASGKLFTPDRMAFALALGADLIQAARAFMVTTGCIMAQVCHTNQCPVGVATTDDKLQKALDIDEKSYRVTNYVISIREGLFNIAAAAGLESPTELTEAHVAYKDLYDVIYDNHLMTNQH</sequence>
<accession>N4WTP2</accession>
<dbReference type="AlphaFoldDB" id="N4WTP2"/>
<dbReference type="Gene3D" id="3.20.20.70">
    <property type="entry name" value="Aldolase class I"/>
    <property type="match status" value="1"/>
</dbReference>
<dbReference type="RefSeq" id="WP_003465266.1">
    <property type="nucleotide sequence ID" value="NZ_APML01000016.1"/>
</dbReference>
<feature type="transmembrane region" description="Helical" evidence="3">
    <location>
        <begin position="6"/>
        <end position="30"/>
    </location>
</feature>
<dbReference type="InterPro" id="IPR024188">
    <property type="entry name" value="GltB"/>
</dbReference>